<organism evidence="9 10">
    <name type="scientific">Candidatus Mycoplasma haematohominis</name>
    <dbReference type="NCBI Taxonomy" id="1494318"/>
    <lineage>
        <taxon>Bacteria</taxon>
        <taxon>Bacillati</taxon>
        <taxon>Mycoplasmatota</taxon>
        <taxon>Mollicutes</taxon>
        <taxon>Mycoplasmataceae</taxon>
        <taxon>Mycoplasma</taxon>
    </lineage>
</organism>
<dbReference type="NCBIfam" id="TIGR00116">
    <property type="entry name" value="tsf"/>
    <property type="match status" value="1"/>
</dbReference>
<comment type="subcellular location">
    <subcellularLocation>
        <location evidence="7">Cytoplasm</location>
    </subcellularLocation>
</comment>
<dbReference type="SUPFAM" id="SSF54713">
    <property type="entry name" value="Elongation factor Ts (EF-Ts), dimerisation domain"/>
    <property type="match status" value="1"/>
</dbReference>
<evidence type="ECO:0000256" key="2">
    <source>
        <dbReference type="ARBA" id="ARBA00016956"/>
    </source>
</evidence>
<dbReference type="AlphaFoldDB" id="A0A478FT94"/>
<comment type="caution">
    <text evidence="9">The sequence shown here is derived from an EMBL/GenBank/DDBJ whole genome shotgun (WGS) entry which is preliminary data.</text>
</comment>
<evidence type="ECO:0000259" key="8">
    <source>
        <dbReference type="Pfam" id="PF00889"/>
    </source>
</evidence>
<dbReference type="FunFam" id="1.10.8.10:FF:000001">
    <property type="entry name" value="Elongation factor Ts"/>
    <property type="match status" value="1"/>
</dbReference>
<dbReference type="SUPFAM" id="SSF46934">
    <property type="entry name" value="UBA-like"/>
    <property type="match status" value="1"/>
</dbReference>
<dbReference type="Gene3D" id="1.10.286.20">
    <property type="match status" value="1"/>
</dbReference>
<evidence type="ECO:0000313" key="9">
    <source>
        <dbReference type="EMBL" id="GCE63315.1"/>
    </source>
</evidence>
<protein>
    <recommendedName>
        <fullName evidence="2 7">Elongation factor Ts</fullName>
        <shortName evidence="7">EF-Ts</shortName>
    </recommendedName>
</protein>
<proteinExistence type="inferred from homology"/>
<dbReference type="PANTHER" id="PTHR11741">
    <property type="entry name" value="ELONGATION FACTOR TS"/>
    <property type="match status" value="1"/>
</dbReference>
<evidence type="ECO:0000256" key="7">
    <source>
        <dbReference type="HAMAP-Rule" id="MF_00050"/>
    </source>
</evidence>
<reference evidence="9 10" key="1">
    <citation type="submission" date="2019-01" db="EMBL/GenBank/DDBJ databases">
        <title>Draft genome sequences of Candidatus Mycoplasma haemohominis SWG34-3 identified from a patient with pyrexia, anemia and liver dysfunction.</title>
        <authorList>
            <person name="Sekizuka T."/>
            <person name="Hattori N."/>
            <person name="Katano H."/>
            <person name="Takuma T."/>
            <person name="Ito T."/>
            <person name="Arai N."/>
            <person name="Yanai R."/>
            <person name="Ishii S."/>
            <person name="Miura Y."/>
            <person name="Tokunaga T."/>
            <person name="Watanabe H."/>
            <person name="Nomura N."/>
            <person name="Eguchi J."/>
            <person name="Arai T."/>
            <person name="Hasegawa H."/>
            <person name="Nakamaki T."/>
            <person name="Wakita T."/>
            <person name="Niki Y."/>
            <person name="Kuroda M."/>
        </authorList>
    </citation>
    <scope>NUCLEOTIDE SEQUENCE [LARGE SCALE GENOMIC DNA]</scope>
    <source>
        <strain evidence="9">SWG34-3</strain>
    </source>
</reference>
<dbReference type="CDD" id="cd14275">
    <property type="entry name" value="UBA_EF-Ts"/>
    <property type="match status" value="1"/>
</dbReference>
<comment type="function">
    <text evidence="6 7">Associates with the EF-Tu.GDP complex and induces the exchange of GDP to GTP. It remains bound to the aminoacyl-tRNA.EF-Tu.GTP complex up to the GTP hydrolysis stage on the ribosome.</text>
</comment>
<keyword evidence="5 7" id="KW-0648">Protein biosynthesis</keyword>
<evidence type="ECO:0000256" key="5">
    <source>
        <dbReference type="ARBA" id="ARBA00022917"/>
    </source>
</evidence>
<name>A0A478FT94_9MOLU</name>
<dbReference type="InterPro" id="IPR018101">
    <property type="entry name" value="Transl_elong_Ts_CS"/>
</dbReference>
<comment type="caution">
    <text evidence="7">Lacks conserved residue(s) required for the propagation of feature annotation.</text>
</comment>
<dbReference type="InterPro" id="IPR009060">
    <property type="entry name" value="UBA-like_sf"/>
</dbReference>
<accession>A0A478FT94</accession>
<evidence type="ECO:0000256" key="1">
    <source>
        <dbReference type="ARBA" id="ARBA00005532"/>
    </source>
</evidence>
<dbReference type="Pfam" id="PF00889">
    <property type="entry name" value="EF_TS"/>
    <property type="match status" value="1"/>
</dbReference>
<dbReference type="GO" id="GO:0005737">
    <property type="term" value="C:cytoplasm"/>
    <property type="evidence" value="ECO:0007669"/>
    <property type="project" value="UniProtKB-SubCell"/>
</dbReference>
<feature type="domain" description="Translation elongation factor EFTs/EF1B dimerisation" evidence="8">
    <location>
        <begin position="90"/>
        <end position="292"/>
    </location>
</feature>
<dbReference type="Gene3D" id="1.10.8.10">
    <property type="entry name" value="DNA helicase RuvA subunit, C-terminal domain"/>
    <property type="match status" value="1"/>
</dbReference>
<gene>
    <name evidence="7 9" type="primary">tsf</name>
    <name evidence="9" type="ORF">MHSWG343_03040</name>
</gene>
<dbReference type="GO" id="GO:0003746">
    <property type="term" value="F:translation elongation factor activity"/>
    <property type="evidence" value="ECO:0007669"/>
    <property type="project" value="UniProtKB-UniRule"/>
</dbReference>
<dbReference type="Gene3D" id="3.30.479.20">
    <property type="entry name" value="Elongation factor Ts, dimerisation domain"/>
    <property type="match status" value="2"/>
</dbReference>
<dbReference type="InterPro" id="IPR014039">
    <property type="entry name" value="Transl_elong_EFTs/EF1B_dimer"/>
</dbReference>
<dbReference type="InterPro" id="IPR036402">
    <property type="entry name" value="EF-Ts_dimer_sf"/>
</dbReference>
<keyword evidence="4 7" id="KW-0251">Elongation factor</keyword>
<dbReference type="PROSITE" id="PS01126">
    <property type="entry name" value="EF_TS_1"/>
    <property type="match status" value="1"/>
</dbReference>
<evidence type="ECO:0000256" key="6">
    <source>
        <dbReference type="ARBA" id="ARBA00025453"/>
    </source>
</evidence>
<dbReference type="Proteomes" id="UP000324831">
    <property type="component" value="Unassembled WGS sequence"/>
</dbReference>
<dbReference type="EMBL" id="BIMN01000001">
    <property type="protein sequence ID" value="GCE63315.1"/>
    <property type="molecule type" value="Genomic_DNA"/>
</dbReference>
<dbReference type="PANTHER" id="PTHR11741:SF0">
    <property type="entry name" value="ELONGATION FACTOR TS, MITOCHONDRIAL"/>
    <property type="match status" value="1"/>
</dbReference>
<dbReference type="HAMAP" id="MF_00050">
    <property type="entry name" value="EF_Ts"/>
    <property type="match status" value="1"/>
</dbReference>
<evidence type="ECO:0000313" key="10">
    <source>
        <dbReference type="Proteomes" id="UP000324831"/>
    </source>
</evidence>
<dbReference type="InterPro" id="IPR001816">
    <property type="entry name" value="Transl_elong_EFTs/EF1B"/>
</dbReference>
<sequence length="294" mass="32977">MRWLCNSYLKNSFKISFIMAIDKDLILKLRNVSQAGFADCKKALEENNNDLDASIKWLRSKGIAKANNKNALKDAKEGGTWAKKDDNGVVILELNSETDFTANNSEFSKLAEGIANVILESKTTDRETILQLEMENGETVNNNCLHLSSITGEKIVLTRVRYFALSDNESAACYRHNNGKISTVIVFDKKLPDSEIAGLAVHYAANNPRFITESEVDSSWINDEKEIILEALKKENKPEQFHAKIVEERIKKLIAQSTFVEQNYLYDQTKTVRDVLASLGTSIRKAVYYGLGGA</sequence>
<comment type="similarity">
    <text evidence="1 7">Belongs to the EF-Ts family.</text>
</comment>
<keyword evidence="3 7" id="KW-0963">Cytoplasm</keyword>
<evidence type="ECO:0000256" key="3">
    <source>
        <dbReference type="ARBA" id="ARBA00022490"/>
    </source>
</evidence>
<evidence type="ECO:0000256" key="4">
    <source>
        <dbReference type="ARBA" id="ARBA00022768"/>
    </source>
</evidence>